<dbReference type="AlphaFoldDB" id="K2QJH4"/>
<dbReference type="GO" id="GO:0015344">
    <property type="term" value="F:siderophore uptake transmembrane transporter activity"/>
    <property type="evidence" value="ECO:0007669"/>
    <property type="project" value="TreeGrafter"/>
</dbReference>
<dbReference type="Proteomes" id="UP000007364">
    <property type="component" value="Unassembled WGS sequence"/>
</dbReference>
<keyword evidence="6 8" id="KW-0472">Membrane</keyword>
<protein>
    <submittedName>
        <fullName evidence="12">Outer membrane receptor protein</fullName>
    </submittedName>
</protein>
<name>K2QJH4_9FLAO</name>
<keyword evidence="12" id="KW-0675">Receptor</keyword>
<dbReference type="Gene3D" id="2.170.130.10">
    <property type="entry name" value="TonB-dependent receptor, plug domain"/>
    <property type="match status" value="1"/>
</dbReference>
<comment type="subcellular location">
    <subcellularLocation>
        <location evidence="1 8">Cell outer membrane</location>
        <topology evidence="1 8">Multi-pass membrane protein</topology>
    </subcellularLocation>
</comment>
<comment type="similarity">
    <text evidence="8 9">Belongs to the TonB-dependent receptor family.</text>
</comment>
<keyword evidence="7 8" id="KW-0998">Cell outer membrane</keyword>
<comment type="caution">
    <text evidence="12">The sequence shown here is derived from an EMBL/GenBank/DDBJ whole genome shotgun (WGS) entry which is preliminary data.</text>
</comment>
<dbReference type="PANTHER" id="PTHR30069:SF28">
    <property type="entry name" value="TONB-DEPENDENT RECEPTOR YNCD-RELATED"/>
    <property type="match status" value="1"/>
</dbReference>
<evidence type="ECO:0000259" key="10">
    <source>
        <dbReference type="Pfam" id="PF00593"/>
    </source>
</evidence>
<accession>K2QJH4</accession>
<dbReference type="EMBL" id="AMSG01000014">
    <property type="protein sequence ID" value="EKF54832.1"/>
    <property type="molecule type" value="Genomic_DNA"/>
</dbReference>
<feature type="domain" description="TonB-dependent receptor-like beta-barrel" evidence="10">
    <location>
        <begin position="205"/>
        <end position="629"/>
    </location>
</feature>
<keyword evidence="5 9" id="KW-0798">TonB box</keyword>
<evidence type="ECO:0000259" key="11">
    <source>
        <dbReference type="Pfam" id="PF07715"/>
    </source>
</evidence>
<dbReference type="Pfam" id="PF00593">
    <property type="entry name" value="TonB_dep_Rec_b-barrel"/>
    <property type="match status" value="1"/>
</dbReference>
<dbReference type="InterPro" id="IPR037066">
    <property type="entry name" value="Plug_dom_sf"/>
</dbReference>
<dbReference type="eggNOG" id="COG4772">
    <property type="taxonomic scope" value="Bacteria"/>
</dbReference>
<keyword evidence="3 8" id="KW-1134">Transmembrane beta strand</keyword>
<evidence type="ECO:0000256" key="2">
    <source>
        <dbReference type="ARBA" id="ARBA00022448"/>
    </source>
</evidence>
<keyword evidence="2 8" id="KW-0813">Transport</keyword>
<dbReference type="RefSeq" id="WP_008991913.1">
    <property type="nucleotide sequence ID" value="NZ_AMSG01000014.1"/>
</dbReference>
<dbReference type="PROSITE" id="PS52016">
    <property type="entry name" value="TONB_DEPENDENT_REC_3"/>
    <property type="match status" value="1"/>
</dbReference>
<dbReference type="SUPFAM" id="SSF56935">
    <property type="entry name" value="Porins"/>
    <property type="match status" value="1"/>
</dbReference>
<evidence type="ECO:0000256" key="4">
    <source>
        <dbReference type="ARBA" id="ARBA00022692"/>
    </source>
</evidence>
<gene>
    <name evidence="12" type="ORF">I215_10355</name>
</gene>
<evidence type="ECO:0000313" key="12">
    <source>
        <dbReference type="EMBL" id="EKF54832.1"/>
    </source>
</evidence>
<proteinExistence type="inferred from homology"/>
<dbReference type="InterPro" id="IPR036942">
    <property type="entry name" value="Beta-barrel_TonB_sf"/>
</dbReference>
<dbReference type="InterPro" id="IPR000531">
    <property type="entry name" value="Beta-barrel_TonB"/>
</dbReference>
<sequence>MLFAQIQGDTLSEVVLESQRNRRVTPTVLYSNLDTARIAQYSPMGITQVLNEIPGVHVFSGGMGTNRLTVRGIGARTPYGTSKIQAYFNGIPITSGIGETTFNIYDPEIIQNIDVISGPKASLYGANLGGAMLLYTKRAKPNTTVLKESFNVGSFGLLKNSLSFNHRGEDFYINLFHDYLKTDGFRDNSEYNRDMVMLDAGLVLNSNNELQLLFQQLNYTAHIASSISWSDLENHPGVAASNWGEAKGYEDNKITTVGLSYIHSFSSELKNKTSVFYSYLDHYEPRPFNILDEFSNSYGFRTSFLGSFELLPLKNNFEVGVEWYNDTYHWSTLENLYEQNNGNGSLEGDLLSDNKEYRNRLNAFMSWDVFLNQWTFTAGLHLNSSSYSFRDYFNQGQASKNAKRDFDAVWAPSLSIGYKVNSNWRLSGNLSYGYNIPNLEETLTPEGVINPEIGPETGWNYEIGTFHSFLDRKLDMSLVLYYMDVENLLVSDRVGEDQYIGRNAGKVSHKGIEFQANYNDQIFQRLHFMPYVNITLNDHAFEEFISEDTDYSGNKLTGVPKNIVAGGFTVSDPTGLFLTTTLKHVGKTPMDDANTQYNQSYTVVNVKTGYKRELIDDLHMKMTFGIDNLLDEKYASSILVNAVGFGNTQPRYYYPGLPVNYYGGLAIEYRF</sequence>
<evidence type="ECO:0000313" key="13">
    <source>
        <dbReference type="Proteomes" id="UP000007364"/>
    </source>
</evidence>
<dbReference type="InterPro" id="IPR039426">
    <property type="entry name" value="TonB-dep_rcpt-like"/>
</dbReference>
<evidence type="ECO:0000256" key="6">
    <source>
        <dbReference type="ARBA" id="ARBA00023136"/>
    </source>
</evidence>
<organism evidence="12 13">
    <name type="scientific">Galbibacter marinus</name>
    <dbReference type="NCBI Taxonomy" id="555500"/>
    <lineage>
        <taxon>Bacteria</taxon>
        <taxon>Pseudomonadati</taxon>
        <taxon>Bacteroidota</taxon>
        <taxon>Flavobacteriia</taxon>
        <taxon>Flavobacteriales</taxon>
        <taxon>Flavobacteriaceae</taxon>
        <taxon>Galbibacter</taxon>
    </lineage>
</organism>
<reference evidence="12 13" key="1">
    <citation type="journal article" date="2012" name="J. Bacteriol.">
        <title>Genome Sequence of Galbibacter marinum Type Strain ck-I2-15.</title>
        <authorList>
            <person name="Lai Q."/>
            <person name="Li C."/>
            <person name="Shao Z."/>
        </authorList>
    </citation>
    <scope>NUCLEOTIDE SEQUENCE [LARGE SCALE GENOMIC DNA]</scope>
    <source>
        <strain evidence="13">ck-I2-15</strain>
    </source>
</reference>
<evidence type="ECO:0000256" key="3">
    <source>
        <dbReference type="ARBA" id="ARBA00022452"/>
    </source>
</evidence>
<dbReference type="STRING" id="555500.I215_10355"/>
<evidence type="ECO:0000256" key="1">
    <source>
        <dbReference type="ARBA" id="ARBA00004571"/>
    </source>
</evidence>
<keyword evidence="13" id="KW-1185">Reference proteome</keyword>
<evidence type="ECO:0000256" key="9">
    <source>
        <dbReference type="RuleBase" id="RU003357"/>
    </source>
</evidence>
<evidence type="ECO:0000256" key="7">
    <source>
        <dbReference type="ARBA" id="ARBA00023237"/>
    </source>
</evidence>
<dbReference type="Pfam" id="PF07715">
    <property type="entry name" value="Plug"/>
    <property type="match status" value="1"/>
</dbReference>
<dbReference type="GO" id="GO:0009279">
    <property type="term" value="C:cell outer membrane"/>
    <property type="evidence" value="ECO:0007669"/>
    <property type="project" value="UniProtKB-SubCell"/>
</dbReference>
<keyword evidence="4 8" id="KW-0812">Transmembrane</keyword>
<evidence type="ECO:0000256" key="8">
    <source>
        <dbReference type="PROSITE-ProRule" id="PRU01360"/>
    </source>
</evidence>
<dbReference type="PATRIC" id="fig|555500.3.peg.2137"/>
<dbReference type="InterPro" id="IPR012910">
    <property type="entry name" value="Plug_dom"/>
</dbReference>
<feature type="domain" description="TonB-dependent receptor plug" evidence="11">
    <location>
        <begin position="32"/>
        <end position="130"/>
    </location>
</feature>
<dbReference type="Gene3D" id="2.40.170.20">
    <property type="entry name" value="TonB-dependent receptor, beta-barrel domain"/>
    <property type="match status" value="1"/>
</dbReference>
<evidence type="ECO:0000256" key="5">
    <source>
        <dbReference type="ARBA" id="ARBA00023077"/>
    </source>
</evidence>
<dbReference type="GO" id="GO:0044718">
    <property type="term" value="P:siderophore transmembrane transport"/>
    <property type="evidence" value="ECO:0007669"/>
    <property type="project" value="TreeGrafter"/>
</dbReference>
<dbReference type="PANTHER" id="PTHR30069">
    <property type="entry name" value="TONB-DEPENDENT OUTER MEMBRANE RECEPTOR"/>
    <property type="match status" value="1"/>
</dbReference>